<keyword evidence="3" id="KW-1185">Reference proteome</keyword>
<feature type="transmembrane region" description="Helical" evidence="1">
    <location>
        <begin position="27"/>
        <end position="47"/>
    </location>
</feature>
<accession>A0A0C3S6Z7</accession>
<evidence type="ECO:0000313" key="3">
    <source>
        <dbReference type="Proteomes" id="UP000053257"/>
    </source>
</evidence>
<keyword evidence="1" id="KW-0472">Membrane</keyword>
<reference evidence="2 3" key="1">
    <citation type="journal article" date="2014" name="PLoS Genet.">
        <title>Analysis of the Phlebiopsis gigantea genome, transcriptome and secretome provides insight into its pioneer colonization strategies of wood.</title>
        <authorList>
            <person name="Hori C."/>
            <person name="Ishida T."/>
            <person name="Igarashi K."/>
            <person name="Samejima M."/>
            <person name="Suzuki H."/>
            <person name="Master E."/>
            <person name="Ferreira P."/>
            <person name="Ruiz-Duenas F.J."/>
            <person name="Held B."/>
            <person name="Canessa P."/>
            <person name="Larrondo L.F."/>
            <person name="Schmoll M."/>
            <person name="Druzhinina I.S."/>
            <person name="Kubicek C.P."/>
            <person name="Gaskell J.A."/>
            <person name="Kersten P."/>
            <person name="St John F."/>
            <person name="Glasner J."/>
            <person name="Sabat G."/>
            <person name="Splinter BonDurant S."/>
            <person name="Syed K."/>
            <person name="Yadav J."/>
            <person name="Mgbeahuruike A.C."/>
            <person name="Kovalchuk A."/>
            <person name="Asiegbu F.O."/>
            <person name="Lackner G."/>
            <person name="Hoffmeister D."/>
            <person name="Rencoret J."/>
            <person name="Gutierrez A."/>
            <person name="Sun H."/>
            <person name="Lindquist E."/>
            <person name="Barry K."/>
            <person name="Riley R."/>
            <person name="Grigoriev I.V."/>
            <person name="Henrissat B."/>
            <person name="Kues U."/>
            <person name="Berka R.M."/>
            <person name="Martinez A.T."/>
            <person name="Covert S.F."/>
            <person name="Blanchette R.A."/>
            <person name="Cullen D."/>
        </authorList>
    </citation>
    <scope>NUCLEOTIDE SEQUENCE [LARGE SCALE GENOMIC DNA]</scope>
    <source>
        <strain evidence="2 3">11061_1 CR5-6</strain>
    </source>
</reference>
<dbReference type="AlphaFoldDB" id="A0A0C3S6Z7"/>
<dbReference type="HOGENOM" id="CLU_1960387_0_0_1"/>
<dbReference type="OrthoDB" id="2750926at2759"/>
<dbReference type="EMBL" id="KN840517">
    <property type="protein sequence ID" value="KIP06492.1"/>
    <property type="molecule type" value="Genomic_DNA"/>
</dbReference>
<proteinExistence type="predicted"/>
<sequence length="128" mass="14448">MLEIIGFVQVDLFTALRVSAIWGHSRILFLVIFMLGLVPVLTNSFTLAHTNYEYFGHPIGCMVTGYGSFANVLTMFVYLGRSALIVQDSLVIVLTLIKTFHQWREARKSKLPLSISTCLIRDGVTYFL</sequence>
<name>A0A0C3S6Z7_PHLG1</name>
<feature type="transmembrane region" description="Helical" evidence="1">
    <location>
        <begin position="59"/>
        <end position="78"/>
    </location>
</feature>
<gene>
    <name evidence="2" type="ORF">PHLGIDRAFT_460177</name>
</gene>
<organism evidence="2 3">
    <name type="scientific">Phlebiopsis gigantea (strain 11061_1 CR5-6)</name>
    <name type="common">White-rot fungus</name>
    <name type="synonym">Peniophora gigantea</name>
    <dbReference type="NCBI Taxonomy" id="745531"/>
    <lineage>
        <taxon>Eukaryota</taxon>
        <taxon>Fungi</taxon>
        <taxon>Dikarya</taxon>
        <taxon>Basidiomycota</taxon>
        <taxon>Agaricomycotina</taxon>
        <taxon>Agaricomycetes</taxon>
        <taxon>Polyporales</taxon>
        <taxon>Phanerochaetaceae</taxon>
        <taxon>Phlebiopsis</taxon>
    </lineage>
</organism>
<evidence type="ECO:0000313" key="2">
    <source>
        <dbReference type="EMBL" id="KIP06492.1"/>
    </source>
</evidence>
<keyword evidence="1" id="KW-0812">Transmembrane</keyword>
<keyword evidence="1" id="KW-1133">Transmembrane helix</keyword>
<dbReference type="Proteomes" id="UP000053257">
    <property type="component" value="Unassembled WGS sequence"/>
</dbReference>
<protein>
    <submittedName>
        <fullName evidence="2">Uncharacterized protein</fullName>
    </submittedName>
</protein>
<evidence type="ECO:0000256" key="1">
    <source>
        <dbReference type="SAM" id="Phobius"/>
    </source>
</evidence>